<proteinExistence type="predicted"/>
<accession>A0A6V7H724</accession>
<feature type="non-terminal residue" evidence="1">
    <location>
        <position position="1"/>
    </location>
</feature>
<feature type="non-terminal residue" evidence="1">
    <location>
        <position position="81"/>
    </location>
</feature>
<keyword evidence="2" id="KW-1185">Reference proteome</keyword>
<name>A0A6V7H724_9HYME</name>
<organism evidence="1 2">
    <name type="scientific">Heterotrigona itama</name>
    <dbReference type="NCBI Taxonomy" id="395501"/>
    <lineage>
        <taxon>Eukaryota</taxon>
        <taxon>Metazoa</taxon>
        <taxon>Ecdysozoa</taxon>
        <taxon>Arthropoda</taxon>
        <taxon>Hexapoda</taxon>
        <taxon>Insecta</taxon>
        <taxon>Pterygota</taxon>
        <taxon>Neoptera</taxon>
        <taxon>Endopterygota</taxon>
        <taxon>Hymenoptera</taxon>
        <taxon>Apocrita</taxon>
        <taxon>Aculeata</taxon>
        <taxon>Apoidea</taxon>
        <taxon>Anthophila</taxon>
        <taxon>Apidae</taxon>
        <taxon>Heterotrigona</taxon>
    </lineage>
</organism>
<protein>
    <submittedName>
        <fullName evidence="1">Uncharacterized protein</fullName>
    </submittedName>
</protein>
<dbReference type="EMBL" id="CAJDYZ010008729">
    <property type="protein sequence ID" value="CAD1475756.1"/>
    <property type="molecule type" value="Genomic_DNA"/>
</dbReference>
<comment type="caution">
    <text evidence="1">The sequence shown here is derived from an EMBL/GenBank/DDBJ whole genome shotgun (WGS) entry which is preliminary data.</text>
</comment>
<gene>
    <name evidence="1" type="ORF">MHI_LOCUS594054</name>
</gene>
<evidence type="ECO:0000313" key="1">
    <source>
        <dbReference type="EMBL" id="CAD1475756.1"/>
    </source>
</evidence>
<dbReference type="Proteomes" id="UP000752696">
    <property type="component" value="Unassembled WGS sequence"/>
</dbReference>
<reference evidence="1" key="1">
    <citation type="submission" date="2020-07" db="EMBL/GenBank/DDBJ databases">
        <authorList>
            <person name="Nazaruddin N."/>
        </authorList>
    </citation>
    <scope>NUCLEOTIDE SEQUENCE</scope>
</reference>
<sequence>YHRRRFLMFFLSSLYVPRIPLVRIPRGTKLLEERKNWPDAPITKRPRTILPRKLFIIPGGWLPRFLHDRVPTHGTKQDPKA</sequence>
<dbReference type="AlphaFoldDB" id="A0A6V7H724"/>
<evidence type="ECO:0000313" key="2">
    <source>
        <dbReference type="Proteomes" id="UP000752696"/>
    </source>
</evidence>